<accession>A0A6S8ULK6</accession>
<dbReference type="SMART" id="SM01117">
    <property type="entry name" value="Cyt-b5"/>
    <property type="match status" value="1"/>
</dbReference>
<organism evidence="3">
    <name type="scientific">Pelagomonas calceolata</name>
    <dbReference type="NCBI Taxonomy" id="35677"/>
    <lineage>
        <taxon>Eukaryota</taxon>
        <taxon>Sar</taxon>
        <taxon>Stramenopiles</taxon>
        <taxon>Ochrophyta</taxon>
        <taxon>Pelagophyceae</taxon>
        <taxon>Pelagomonadales</taxon>
        <taxon>Pelagomonadaceae</taxon>
        <taxon>Pelagomonas</taxon>
    </lineage>
</organism>
<proteinExistence type="predicted"/>
<dbReference type="Pfam" id="PF00173">
    <property type="entry name" value="Cyt-b5"/>
    <property type="match status" value="1"/>
</dbReference>
<protein>
    <recommendedName>
        <fullName evidence="2">Cytochrome b5 heme-binding domain-containing protein</fullName>
    </recommendedName>
</protein>
<dbReference type="EMBL" id="CAKKNE010000005">
    <property type="protein sequence ID" value="CAH0376022.1"/>
    <property type="molecule type" value="Genomic_DNA"/>
</dbReference>
<feature type="signal peptide" evidence="1">
    <location>
        <begin position="1"/>
        <end position="17"/>
    </location>
</feature>
<reference evidence="5" key="2">
    <citation type="submission" date="2021-11" db="EMBL/GenBank/DDBJ databases">
        <authorList>
            <consortium name="Genoscope - CEA"/>
            <person name="William W."/>
        </authorList>
    </citation>
    <scope>NUCLEOTIDE SEQUENCE</scope>
</reference>
<evidence type="ECO:0000313" key="4">
    <source>
        <dbReference type="EMBL" id="CAE0695354.1"/>
    </source>
</evidence>
<dbReference type="EMBL" id="HBIW01012573">
    <property type="protein sequence ID" value="CAE0695354.1"/>
    <property type="molecule type" value="Transcribed_RNA"/>
</dbReference>
<reference evidence="3" key="1">
    <citation type="submission" date="2021-01" db="EMBL/GenBank/DDBJ databases">
        <authorList>
            <person name="Corre E."/>
            <person name="Pelletier E."/>
            <person name="Niang G."/>
            <person name="Scheremetjew M."/>
            <person name="Finn R."/>
            <person name="Kale V."/>
            <person name="Holt S."/>
            <person name="Cochrane G."/>
            <person name="Meng A."/>
            <person name="Brown T."/>
            <person name="Cohen L."/>
        </authorList>
    </citation>
    <scope>NUCLEOTIDE SEQUENCE</scope>
    <source>
        <strain evidence="3">CCMP1756</strain>
    </source>
</reference>
<evidence type="ECO:0000313" key="6">
    <source>
        <dbReference type="Proteomes" id="UP000789595"/>
    </source>
</evidence>
<evidence type="ECO:0000256" key="1">
    <source>
        <dbReference type="SAM" id="SignalP"/>
    </source>
</evidence>
<dbReference type="InterPro" id="IPR036400">
    <property type="entry name" value="Cyt_B5-like_heme/steroid_sf"/>
</dbReference>
<dbReference type="OrthoDB" id="427333at2759"/>
<dbReference type="PROSITE" id="PS51257">
    <property type="entry name" value="PROKAR_LIPOPROTEIN"/>
    <property type="match status" value="1"/>
</dbReference>
<feature type="chain" id="PRO_5035676601" description="Cytochrome b5 heme-binding domain-containing protein" evidence="1">
    <location>
        <begin position="18"/>
        <end position="423"/>
    </location>
</feature>
<dbReference type="Proteomes" id="UP000789595">
    <property type="component" value="Unassembled WGS sequence"/>
</dbReference>
<dbReference type="InterPro" id="IPR001199">
    <property type="entry name" value="Cyt_B5-like_heme/steroid-bd"/>
</dbReference>
<evidence type="ECO:0000313" key="5">
    <source>
        <dbReference type="EMBL" id="CAH0376022.1"/>
    </source>
</evidence>
<dbReference type="AlphaFoldDB" id="A0A6S8ULK6"/>
<evidence type="ECO:0000313" key="3">
    <source>
        <dbReference type="EMBL" id="CAE0695352.1"/>
    </source>
</evidence>
<gene>
    <name evidence="3" type="ORF">PCAL00307_LOCUS10788</name>
    <name evidence="4" type="ORF">PCAL00307_LOCUS10790</name>
    <name evidence="5" type="ORF">PECAL_5P05760</name>
</gene>
<sequence>MASYRLWLAFSIGAACAYYAPPTRRRVALRNTALNYADTDVAVDSSADRARALDSLRKKGDKAAVKALQADDVADIVVIIDGLDVDVTEYAREHPGGAAVLRKFHGKDASKAFHAAKHSKAALDRMKALQPEAKAKPVSRASKLFTHEDRSQVHKVLGLWCLGHYVVRIHRGIWSADPTGGLTALSAVPWLLPHALLSLSSIKFHVPRERIAKKPMIWQEFRMHNIIFALRSFVCAALAAASLHASTITRQRAAVGAACTVFASLVAADVATIKLREDASETTTETMPYWAGASPSTIRRFKGFYAYCQWMATLGCLANGNPLWPLCIALPIQLASLLMTLVRKGLLTARGYHLLYTASLCVPFVVGLARGGAPFLALTPAAYALLFARRRLGRAPQWKYLIWAPVLAARVLAGDHAVFRAFL</sequence>
<dbReference type="EMBL" id="HBIW01012571">
    <property type="protein sequence ID" value="CAE0695352.1"/>
    <property type="molecule type" value="Transcribed_RNA"/>
</dbReference>
<dbReference type="Gene3D" id="3.10.120.10">
    <property type="entry name" value="Cytochrome b5-like heme/steroid binding domain"/>
    <property type="match status" value="1"/>
</dbReference>
<feature type="domain" description="Cytochrome b5 heme-binding" evidence="2">
    <location>
        <begin position="48"/>
        <end position="139"/>
    </location>
</feature>
<evidence type="ECO:0000259" key="2">
    <source>
        <dbReference type="PROSITE" id="PS50255"/>
    </source>
</evidence>
<keyword evidence="1" id="KW-0732">Signal</keyword>
<name>A0A6S8ULK6_9STRA</name>
<dbReference type="SUPFAM" id="SSF55856">
    <property type="entry name" value="Cytochrome b5-like heme/steroid binding domain"/>
    <property type="match status" value="1"/>
</dbReference>
<keyword evidence="6" id="KW-1185">Reference proteome</keyword>
<dbReference type="PROSITE" id="PS50255">
    <property type="entry name" value="CYTOCHROME_B5_2"/>
    <property type="match status" value="1"/>
</dbReference>